<dbReference type="PANTHER" id="PTHR30069:SF49">
    <property type="entry name" value="OUTER MEMBRANE PROTEIN C"/>
    <property type="match status" value="1"/>
</dbReference>
<evidence type="ECO:0000256" key="8">
    <source>
        <dbReference type="PROSITE-ProRule" id="PRU01360"/>
    </source>
</evidence>
<dbReference type="Proteomes" id="UP001193680">
    <property type="component" value="Unassembled WGS sequence"/>
</dbReference>
<dbReference type="Pfam" id="PF00593">
    <property type="entry name" value="TonB_dep_Rec_b-barrel"/>
    <property type="match status" value="1"/>
</dbReference>
<dbReference type="Gene3D" id="2.170.130.10">
    <property type="entry name" value="TonB-dependent receptor, plug domain"/>
    <property type="match status" value="1"/>
</dbReference>
<dbReference type="RefSeq" id="WP_185978398.1">
    <property type="nucleotide sequence ID" value="NZ_JACBGI020000014.1"/>
</dbReference>
<name>A0ABS0BWR7_9GAMM</name>
<feature type="compositionally biased region" description="Polar residues" evidence="10">
    <location>
        <begin position="37"/>
        <end position="59"/>
    </location>
</feature>
<dbReference type="PROSITE" id="PS52016">
    <property type="entry name" value="TONB_DEPENDENT_REC_3"/>
    <property type="match status" value="1"/>
</dbReference>
<feature type="domain" description="TonB-dependent receptor-like beta-barrel" evidence="12">
    <location>
        <begin position="195"/>
        <end position="637"/>
    </location>
</feature>
<organism evidence="14 15">
    <name type="scientific">Thiomicrorhabdus heinhorstiae</name>
    <dbReference type="NCBI Taxonomy" id="2748010"/>
    <lineage>
        <taxon>Bacteria</taxon>
        <taxon>Pseudomonadati</taxon>
        <taxon>Pseudomonadota</taxon>
        <taxon>Gammaproteobacteria</taxon>
        <taxon>Thiotrichales</taxon>
        <taxon>Piscirickettsiaceae</taxon>
        <taxon>Thiomicrorhabdus</taxon>
    </lineage>
</organism>
<dbReference type="InterPro" id="IPR000531">
    <property type="entry name" value="Beta-barrel_TonB"/>
</dbReference>
<dbReference type="InterPro" id="IPR036942">
    <property type="entry name" value="Beta-barrel_TonB_sf"/>
</dbReference>
<keyword evidence="7 8" id="KW-0998">Cell outer membrane</keyword>
<evidence type="ECO:0000256" key="2">
    <source>
        <dbReference type="ARBA" id="ARBA00022448"/>
    </source>
</evidence>
<evidence type="ECO:0000256" key="5">
    <source>
        <dbReference type="ARBA" id="ARBA00023077"/>
    </source>
</evidence>
<dbReference type="Gene3D" id="2.40.170.20">
    <property type="entry name" value="TonB-dependent receptor, beta-barrel domain"/>
    <property type="match status" value="1"/>
</dbReference>
<keyword evidence="5 9" id="KW-0798">TonB box</keyword>
<comment type="similarity">
    <text evidence="8 9">Belongs to the TonB-dependent receptor family.</text>
</comment>
<evidence type="ECO:0000259" key="13">
    <source>
        <dbReference type="Pfam" id="PF07715"/>
    </source>
</evidence>
<keyword evidence="3 8" id="KW-1134">Transmembrane beta strand</keyword>
<dbReference type="InterPro" id="IPR012910">
    <property type="entry name" value="Plug_dom"/>
</dbReference>
<evidence type="ECO:0000256" key="10">
    <source>
        <dbReference type="SAM" id="MobiDB-lite"/>
    </source>
</evidence>
<keyword evidence="14" id="KW-0675">Receptor</keyword>
<feature type="domain" description="TonB-dependent receptor plug" evidence="13">
    <location>
        <begin position="38"/>
        <end position="139"/>
    </location>
</feature>
<dbReference type="SUPFAM" id="SSF56935">
    <property type="entry name" value="Porins"/>
    <property type="match status" value="1"/>
</dbReference>
<keyword evidence="4 8" id="KW-0812">Transmembrane</keyword>
<keyword evidence="15" id="KW-1185">Reference proteome</keyword>
<evidence type="ECO:0000256" key="7">
    <source>
        <dbReference type="ARBA" id="ARBA00023237"/>
    </source>
</evidence>
<dbReference type="InterPro" id="IPR039426">
    <property type="entry name" value="TonB-dep_rcpt-like"/>
</dbReference>
<keyword evidence="2 8" id="KW-0813">Transport</keyword>
<evidence type="ECO:0000256" key="4">
    <source>
        <dbReference type="ARBA" id="ARBA00022692"/>
    </source>
</evidence>
<keyword evidence="6 8" id="KW-0472">Membrane</keyword>
<evidence type="ECO:0000256" key="1">
    <source>
        <dbReference type="ARBA" id="ARBA00004571"/>
    </source>
</evidence>
<evidence type="ECO:0000256" key="9">
    <source>
        <dbReference type="RuleBase" id="RU003357"/>
    </source>
</evidence>
<evidence type="ECO:0000256" key="11">
    <source>
        <dbReference type="SAM" id="SignalP"/>
    </source>
</evidence>
<evidence type="ECO:0000256" key="6">
    <source>
        <dbReference type="ARBA" id="ARBA00023136"/>
    </source>
</evidence>
<evidence type="ECO:0000313" key="14">
    <source>
        <dbReference type="EMBL" id="MBF6058252.1"/>
    </source>
</evidence>
<gene>
    <name evidence="14" type="ORF">H8792_007850</name>
</gene>
<feature type="region of interest" description="Disordered" evidence="10">
    <location>
        <begin position="32"/>
        <end position="60"/>
    </location>
</feature>
<comment type="subcellular location">
    <subcellularLocation>
        <location evidence="1 8">Cell outer membrane</location>
        <topology evidence="1 8">Multi-pass membrane protein</topology>
    </subcellularLocation>
</comment>
<keyword evidence="11" id="KW-0732">Signal</keyword>
<comment type="caution">
    <text evidence="14">The sequence shown here is derived from an EMBL/GenBank/DDBJ whole genome shotgun (WGS) entry which is preliminary data.</text>
</comment>
<sequence>MFIRKPLSLALLTALSLPVMADETQLQPVEVQEQADKTNTQTVPAKEVLNSSNSETGSAMRQMEGVDASRMGGHGVDLFIRGQKTSQLNVLLDGAKIEGGCPNRMDPPTAYTEISSYDQITVIRGVQTVTEGSGGTGGTVLFERSAPTFTEGKPYEGEINLGTSSNGLRKDLNATVAAGGDQGYIVLQGSRKSAESYTDGNGDTVNSSYESQQGHVDLGWTPDDHQELKFSYERSVVEDALFQGASMDAPLSDGDTTRLQYRNTKVNDDIQELNFDLYYSDVDHVMNNFELRTLPATGMPMETRSSVQTRGAKLKLTSQVGHTRLDYGLQVENVDKSATLYNMNSGAATFYMWPEVESVTKSAFVEATSFFKDRQKVIMGLRYDVFEANAQTADIAGAGGMSAQQLYSTYATYAGETRNTSDNLNALLRYEREYDGNLKAFAGLSRTYRYPDATELFIAKGGSMSWIGNPNLKPEEHNQFDIGLSQHAGNYNWSVNAYYDRANNYILRDLAKNQTESNKTDSSSIYVNIDAEIYGLEASTQWRPSNIWTLGAQASLTKGRNLTDGRNLSNIAPLSGSLYAEMHGGNWDAGSRFNFATEQTEVNSEYGELQTAAWSTVDLYGNYRLNKQTTLSGGVDNALDHAYENYLNRVDVTSGNTYKVYEPGRTLWARLNVKF</sequence>
<dbReference type="InterPro" id="IPR037066">
    <property type="entry name" value="Plug_dom_sf"/>
</dbReference>
<proteinExistence type="inferred from homology"/>
<accession>A0ABS0BWR7</accession>
<reference evidence="14 15" key="1">
    <citation type="submission" date="2020-11" db="EMBL/GenBank/DDBJ databases">
        <title>Sulfur oxidizing isolate from Hospital Hole Sinkhole.</title>
        <authorList>
            <person name="Scott K.M."/>
        </authorList>
    </citation>
    <scope>NUCLEOTIDE SEQUENCE [LARGE SCALE GENOMIC DNA]</scope>
    <source>
        <strain evidence="14 15">HH1</strain>
    </source>
</reference>
<feature type="chain" id="PRO_5047446273" evidence="11">
    <location>
        <begin position="22"/>
        <end position="675"/>
    </location>
</feature>
<dbReference type="Pfam" id="PF07715">
    <property type="entry name" value="Plug"/>
    <property type="match status" value="1"/>
</dbReference>
<protein>
    <submittedName>
        <fullName evidence="14">TonB-dependent receptor</fullName>
    </submittedName>
</protein>
<dbReference type="EMBL" id="JACBGI020000014">
    <property type="protein sequence ID" value="MBF6058252.1"/>
    <property type="molecule type" value="Genomic_DNA"/>
</dbReference>
<evidence type="ECO:0000313" key="15">
    <source>
        <dbReference type="Proteomes" id="UP001193680"/>
    </source>
</evidence>
<evidence type="ECO:0000256" key="3">
    <source>
        <dbReference type="ARBA" id="ARBA00022452"/>
    </source>
</evidence>
<dbReference type="PANTHER" id="PTHR30069">
    <property type="entry name" value="TONB-DEPENDENT OUTER MEMBRANE RECEPTOR"/>
    <property type="match status" value="1"/>
</dbReference>
<evidence type="ECO:0000259" key="12">
    <source>
        <dbReference type="Pfam" id="PF00593"/>
    </source>
</evidence>
<feature type="signal peptide" evidence="11">
    <location>
        <begin position="1"/>
        <end position="21"/>
    </location>
</feature>